<keyword evidence="4 7" id="KW-1133">Transmembrane helix</keyword>
<dbReference type="InterPro" id="IPR005829">
    <property type="entry name" value="Sugar_transporter_CS"/>
</dbReference>
<protein>
    <recommendedName>
        <fullName evidence="8">Major facilitator superfamily (MFS) profile domain-containing protein</fullName>
    </recommendedName>
</protein>
<evidence type="ECO:0000313" key="9">
    <source>
        <dbReference type="EMBL" id="TPX08633.1"/>
    </source>
</evidence>
<feature type="transmembrane region" description="Helical" evidence="7">
    <location>
        <begin position="377"/>
        <end position="400"/>
    </location>
</feature>
<evidence type="ECO:0000256" key="6">
    <source>
        <dbReference type="SAM" id="MobiDB-lite"/>
    </source>
</evidence>
<comment type="caution">
    <text evidence="9">The sequence shown here is derived from an EMBL/GenBank/DDBJ whole genome shotgun (WGS) entry which is preliminary data.</text>
</comment>
<feature type="transmembrane region" description="Helical" evidence="7">
    <location>
        <begin position="226"/>
        <end position="245"/>
    </location>
</feature>
<dbReference type="GeneID" id="41977419"/>
<comment type="subcellular location">
    <subcellularLocation>
        <location evidence="1">Membrane</location>
        <topology evidence="1">Multi-pass membrane protein</topology>
    </subcellularLocation>
</comment>
<feature type="region of interest" description="Disordered" evidence="6">
    <location>
        <begin position="1"/>
        <end position="31"/>
    </location>
</feature>
<dbReference type="PROSITE" id="PS00216">
    <property type="entry name" value="SUGAR_TRANSPORT_1"/>
    <property type="match status" value="1"/>
</dbReference>
<feature type="transmembrane region" description="Helical" evidence="7">
    <location>
        <begin position="193"/>
        <end position="214"/>
    </location>
</feature>
<dbReference type="GO" id="GO:0022857">
    <property type="term" value="F:transmembrane transporter activity"/>
    <property type="evidence" value="ECO:0007669"/>
    <property type="project" value="InterPro"/>
</dbReference>
<feature type="transmembrane region" description="Helical" evidence="7">
    <location>
        <begin position="99"/>
        <end position="123"/>
    </location>
</feature>
<dbReference type="AlphaFoldDB" id="A0A507ALZ2"/>
<feature type="transmembrane region" description="Helical" evidence="7">
    <location>
        <begin position="265"/>
        <end position="283"/>
    </location>
</feature>
<accession>A0A507ALZ2</accession>
<keyword evidence="3 7" id="KW-0812">Transmembrane</keyword>
<feature type="transmembrane region" description="Helical" evidence="7">
    <location>
        <begin position="407"/>
        <end position="425"/>
    </location>
</feature>
<dbReference type="OrthoDB" id="4161376at2759"/>
<keyword evidence="5 7" id="KW-0472">Membrane</keyword>
<dbReference type="PANTHER" id="PTHR23501:SF195">
    <property type="entry name" value="PEP5"/>
    <property type="match status" value="1"/>
</dbReference>
<feature type="domain" description="Major facilitator superfamily (MFS) profile" evidence="8">
    <location>
        <begin position="60"/>
        <end position="515"/>
    </location>
</feature>
<dbReference type="Proteomes" id="UP000319257">
    <property type="component" value="Unassembled WGS sequence"/>
</dbReference>
<dbReference type="SUPFAM" id="SSF103473">
    <property type="entry name" value="MFS general substrate transporter"/>
    <property type="match status" value="1"/>
</dbReference>
<evidence type="ECO:0000256" key="4">
    <source>
        <dbReference type="ARBA" id="ARBA00022989"/>
    </source>
</evidence>
<feature type="transmembrane region" description="Helical" evidence="7">
    <location>
        <begin position="557"/>
        <end position="576"/>
    </location>
</feature>
<feature type="transmembrane region" description="Helical" evidence="7">
    <location>
        <begin position="161"/>
        <end position="181"/>
    </location>
</feature>
<evidence type="ECO:0000313" key="10">
    <source>
        <dbReference type="Proteomes" id="UP000319257"/>
    </source>
</evidence>
<feature type="compositionally biased region" description="Basic and acidic residues" evidence="6">
    <location>
        <begin position="22"/>
        <end position="31"/>
    </location>
</feature>
<dbReference type="InterPro" id="IPR010573">
    <property type="entry name" value="MFS_Str1/Tri12-like"/>
</dbReference>
<sequence length="603" mass="64658">MTATEILESDANMSAQSAAASVRDDEKRDLEKTQHVEGTVGASQGLTTLDGGTITMTWKTWIVIFILSSTFGLSFWPVPTTAALQAKLAAQFGGDQTLVGWYADALVCSVPAYTTANAIGFLLAGTNSDLFGRRLFLIAGNAICCVGFIVCATARSSNHFVAGLGITGFGGGFCQMAMCSIPELMPNKYRHIGICISDGFVFVIVVIGPVVGRYAIDAGERNWQYIYWAGFIAQFFSLAGISLLYHPPKHPRGVPWKDALRGLDYVGALLVTPGVCLTLVGIINTTYKKSSDVTVVAPLCAGFGTLILFGIWETWSKVKYPLCPPHIFKYNNGRAFCVPWILALIVTMFYYGINVIYPTMVNVFYVTPETSRSEELLLTLPGNLGLVFGAMLLICLGNLFGHWKWTLVTSWCGMTLFGGLLALVTPDNKGLMIALAFLMQTCFGWAQYESIAFTQLGVPQEELGISGGLAGVARYAGGSLAQAVYTTVLTNTQAQRAATSVPAAAVAAGLDPKYGADVLAAFSAGADAFKAIPGITPDIIVAASGAFKWSYAYGLKMTALVSLAFAGVGLICCILCENIDAKMNNKTEIFLENDIHHDKNKYH</sequence>
<feature type="transmembrane region" description="Helical" evidence="7">
    <location>
        <begin position="336"/>
        <end position="357"/>
    </location>
</feature>
<proteinExistence type="predicted"/>
<name>A0A507ALZ2_9PEZI</name>
<organism evidence="9 10">
    <name type="scientific">Thyridium curvatum</name>
    <dbReference type="NCBI Taxonomy" id="1093900"/>
    <lineage>
        <taxon>Eukaryota</taxon>
        <taxon>Fungi</taxon>
        <taxon>Dikarya</taxon>
        <taxon>Ascomycota</taxon>
        <taxon>Pezizomycotina</taxon>
        <taxon>Sordariomycetes</taxon>
        <taxon>Sordariomycetidae</taxon>
        <taxon>Thyridiales</taxon>
        <taxon>Thyridiaceae</taxon>
        <taxon>Thyridium</taxon>
    </lineage>
</organism>
<dbReference type="InterPro" id="IPR020846">
    <property type="entry name" value="MFS_dom"/>
</dbReference>
<dbReference type="EMBL" id="SKBQ01000076">
    <property type="protein sequence ID" value="TPX08633.1"/>
    <property type="molecule type" value="Genomic_DNA"/>
</dbReference>
<dbReference type="Pfam" id="PF06609">
    <property type="entry name" value="TRI12"/>
    <property type="match status" value="1"/>
</dbReference>
<feature type="transmembrane region" description="Helical" evidence="7">
    <location>
        <begin position="135"/>
        <end position="155"/>
    </location>
</feature>
<dbReference type="Gene3D" id="1.20.1250.20">
    <property type="entry name" value="MFS general substrate transporter like domains"/>
    <property type="match status" value="1"/>
</dbReference>
<keyword evidence="10" id="KW-1185">Reference proteome</keyword>
<dbReference type="InParanoid" id="A0A507ALZ2"/>
<dbReference type="GO" id="GO:0005886">
    <property type="term" value="C:plasma membrane"/>
    <property type="evidence" value="ECO:0007669"/>
    <property type="project" value="TreeGrafter"/>
</dbReference>
<reference evidence="9 10" key="1">
    <citation type="submission" date="2019-06" db="EMBL/GenBank/DDBJ databases">
        <title>Draft genome sequence of the filamentous fungus Phialemoniopsis curvata isolated from diesel fuel.</title>
        <authorList>
            <person name="Varaljay V.A."/>
            <person name="Lyon W.J."/>
            <person name="Crouch A.L."/>
            <person name="Drake C.E."/>
            <person name="Hollomon J.M."/>
            <person name="Nadeau L.J."/>
            <person name="Nunn H.S."/>
            <person name="Stevenson B.S."/>
            <person name="Bojanowski C.L."/>
            <person name="Crookes-Goodson W.J."/>
        </authorList>
    </citation>
    <scope>NUCLEOTIDE SEQUENCE [LARGE SCALE GENOMIC DNA]</scope>
    <source>
        <strain evidence="9 10">D216</strain>
    </source>
</reference>
<gene>
    <name evidence="9" type="ORF">E0L32_009972</name>
</gene>
<evidence type="ECO:0000256" key="3">
    <source>
        <dbReference type="ARBA" id="ARBA00022692"/>
    </source>
</evidence>
<dbReference type="RefSeq" id="XP_030990344.1">
    <property type="nucleotide sequence ID" value="XM_031144992.1"/>
</dbReference>
<keyword evidence="2" id="KW-0813">Transport</keyword>
<evidence type="ECO:0000256" key="2">
    <source>
        <dbReference type="ARBA" id="ARBA00022448"/>
    </source>
</evidence>
<dbReference type="InterPro" id="IPR036259">
    <property type="entry name" value="MFS_trans_sf"/>
</dbReference>
<dbReference type="PROSITE" id="PS50850">
    <property type="entry name" value="MFS"/>
    <property type="match status" value="1"/>
</dbReference>
<evidence type="ECO:0000256" key="7">
    <source>
        <dbReference type="SAM" id="Phobius"/>
    </source>
</evidence>
<evidence type="ECO:0000256" key="1">
    <source>
        <dbReference type="ARBA" id="ARBA00004141"/>
    </source>
</evidence>
<evidence type="ECO:0000256" key="5">
    <source>
        <dbReference type="ARBA" id="ARBA00023136"/>
    </source>
</evidence>
<dbReference type="PANTHER" id="PTHR23501">
    <property type="entry name" value="MAJOR FACILITATOR SUPERFAMILY"/>
    <property type="match status" value="1"/>
</dbReference>
<feature type="transmembrane region" description="Helical" evidence="7">
    <location>
        <begin position="295"/>
        <end position="315"/>
    </location>
</feature>
<evidence type="ECO:0000259" key="8">
    <source>
        <dbReference type="PROSITE" id="PS50850"/>
    </source>
</evidence>
<feature type="transmembrane region" description="Helical" evidence="7">
    <location>
        <begin position="61"/>
        <end position="79"/>
    </location>
</feature>